<organism evidence="1 2">
    <name type="scientific">Hydrogenophaga aromaticivorans</name>
    <dbReference type="NCBI Taxonomy" id="2610898"/>
    <lineage>
        <taxon>Bacteria</taxon>
        <taxon>Pseudomonadati</taxon>
        <taxon>Pseudomonadota</taxon>
        <taxon>Betaproteobacteria</taxon>
        <taxon>Burkholderiales</taxon>
        <taxon>Comamonadaceae</taxon>
        <taxon>Hydrogenophaga</taxon>
    </lineage>
</organism>
<evidence type="ECO:0000313" key="2">
    <source>
        <dbReference type="Proteomes" id="UP000545507"/>
    </source>
</evidence>
<dbReference type="AlphaFoldDB" id="A0A7Y8GT83"/>
<proteinExistence type="predicted"/>
<evidence type="ECO:0000313" key="1">
    <source>
        <dbReference type="EMBL" id="NWF44440.1"/>
    </source>
</evidence>
<gene>
    <name evidence="1" type="ORF">F3K02_04115</name>
</gene>
<reference evidence="1 2" key="1">
    <citation type="submission" date="2019-09" db="EMBL/GenBank/DDBJ databases">
        <title>Hydrogenophaga aromatica sp. nov., isolated from a para-xylene-degrading enrichment culture.</title>
        <authorList>
            <person name="Tancsics A."/>
            <person name="Banerjee S."/>
        </authorList>
    </citation>
    <scope>NUCLEOTIDE SEQUENCE [LARGE SCALE GENOMIC DNA]</scope>
    <source>
        <strain evidence="1 2">D2P1</strain>
    </source>
</reference>
<dbReference type="EMBL" id="VYGV01000005">
    <property type="protein sequence ID" value="NWF44440.1"/>
    <property type="molecule type" value="Genomic_DNA"/>
</dbReference>
<dbReference type="RefSeq" id="WP_177133621.1">
    <property type="nucleotide sequence ID" value="NZ_VYGV01000005.1"/>
</dbReference>
<name>A0A7Y8GT83_9BURK</name>
<protein>
    <submittedName>
        <fullName evidence="1">Uncharacterized protein</fullName>
    </submittedName>
</protein>
<keyword evidence="2" id="KW-1185">Reference proteome</keyword>
<sequence>MTRKAPQTDTLSRKQMGMVFQEIANTADVVKDLLGIIIVESLDDPRESAAVVSAAEMLTKRMGLLAELYGDRCGAPYPLVRGGTDEWLMPHGFREAADDARPPVGTVR</sequence>
<comment type="caution">
    <text evidence="1">The sequence shown here is derived from an EMBL/GenBank/DDBJ whole genome shotgun (WGS) entry which is preliminary data.</text>
</comment>
<dbReference type="Proteomes" id="UP000545507">
    <property type="component" value="Unassembled WGS sequence"/>
</dbReference>
<accession>A0A7Y8GT83</accession>